<protein>
    <submittedName>
        <fullName evidence="2">Nuclear transport factor 2 family protein</fullName>
    </submittedName>
</protein>
<dbReference type="InterPro" id="IPR037401">
    <property type="entry name" value="SnoaL-like"/>
</dbReference>
<dbReference type="Pfam" id="PF12680">
    <property type="entry name" value="SnoaL_2"/>
    <property type="match status" value="1"/>
</dbReference>
<dbReference type="RefSeq" id="WP_260900117.1">
    <property type="nucleotide sequence ID" value="NZ_JAOCZP010000001.1"/>
</dbReference>
<evidence type="ECO:0000313" key="3">
    <source>
        <dbReference type="Proteomes" id="UP001320831"/>
    </source>
</evidence>
<dbReference type="InterPro" id="IPR032710">
    <property type="entry name" value="NTF2-like_dom_sf"/>
</dbReference>
<dbReference type="EMBL" id="JAOCZP010000001">
    <property type="protein sequence ID" value="MCT7373790.1"/>
    <property type="molecule type" value="Genomic_DNA"/>
</dbReference>
<sequence>MFTATKPEDMNPTFARAFNSRDIENLMALYEQRAQLRADETGRTHTGHAAIRAELTALLQAPGTMTSRNNFCLVFEDIALLRADWMLEHGGQTIASGSSAEIVRRQDDGRWLYIVDHAMGASLPAIT</sequence>
<name>A0ABT2LGY2_9HYPH</name>
<keyword evidence="3" id="KW-1185">Reference proteome</keyword>
<comment type="caution">
    <text evidence="2">The sequence shown here is derived from an EMBL/GenBank/DDBJ whole genome shotgun (WGS) entry which is preliminary data.</text>
</comment>
<dbReference type="SUPFAM" id="SSF54427">
    <property type="entry name" value="NTF2-like"/>
    <property type="match status" value="1"/>
</dbReference>
<gene>
    <name evidence="2" type="ORF">N5A92_01885</name>
</gene>
<dbReference type="Gene3D" id="3.10.450.50">
    <property type="match status" value="1"/>
</dbReference>
<dbReference type="Proteomes" id="UP001320831">
    <property type="component" value="Unassembled WGS sequence"/>
</dbReference>
<evidence type="ECO:0000313" key="2">
    <source>
        <dbReference type="EMBL" id="MCT7373790.1"/>
    </source>
</evidence>
<reference evidence="2 3" key="1">
    <citation type="submission" date="2022-09" db="EMBL/GenBank/DDBJ databases">
        <title>Chelativorans salina sp. nov., a novel slightly halophilic bacterium isolated from a saline lake sediment enrichment.</title>
        <authorList>
            <person name="Gao L."/>
            <person name="Fang B.-Z."/>
            <person name="Li W.-J."/>
        </authorList>
    </citation>
    <scope>NUCLEOTIDE SEQUENCE [LARGE SCALE GENOMIC DNA]</scope>
    <source>
        <strain evidence="2 3">EGI FJ00035</strain>
    </source>
</reference>
<evidence type="ECO:0000259" key="1">
    <source>
        <dbReference type="Pfam" id="PF12680"/>
    </source>
</evidence>
<accession>A0ABT2LGY2</accession>
<feature type="domain" description="SnoaL-like" evidence="1">
    <location>
        <begin position="14"/>
        <end position="112"/>
    </location>
</feature>
<organism evidence="2 3">
    <name type="scientific">Chelativorans salis</name>
    <dbReference type="NCBI Taxonomy" id="2978478"/>
    <lineage>
        <taxon>Bacteria</taxon>
        <taxon>Pseudomonadati</taxon>
        <taxon>Pseudomonadota</taxon>
        <taxon>Alphaproteobacteria</taxon>
        <taxon>Hyphomicrobiales</taxon>
        <taxon>Phyllobacteriaceae</taxon>
        <taxon>Chelativorans</taxon>
    </lineage>
</organism>
<proteinExistence type="predicted"/>